<sequence length="90" mass="9705">MNQAVRAINATHENGCGRLDAMTAQIIMVLLHGSLRTWGEFLRRASALAKRRRMRGYDADKLSAACNSPALVDQGLPGGVANTAANRNQI</sequence>
<proteinExistence type="predicted"/>
<dbReference type="EMBL" id="WUQX01000001">
    <property type="protein sequence ID" value="MXP75730.1"/>
    <property type="molecule type" value="Genomic_DNA"/>
</dbReference>
<protein>
    <submittedName>
        <fullName evidence="1">Uncharacterized protein</fullName>
    </submittedName>
</protein>
<name>A0A7X3SIV1_9FIRM</name>
<dbReference type="RefSeq" id="WP_159750932.1">
    <property type="nucleotide sequence ID" value="NZ_WUQX01000001.1"/>
</dbReference>
<evidence type="ECO:0000313" key="1">
    <source>
        <dbReference type="EMBL" id="MXP75730.1"/>
    </source>
</evidence>
<reference evidence="1 2" key="1">
    <citation type="submission" date="2019-12" db="EMBL/GenBank/DDBJ databases">
        <title>Sporaefaciens musculi gen. nov., sp. nov., a novel bacterium isolated from the caecum of an obese mouse.</title>
        <authorList>
            <person name="Rasmussen T.S."/>
            <person name="Streidl T."/>
            <person name="Hitch T.C.A."/>
            <person name="Wortmann E."/>
            <person name="Deptula P."/>
            <person name="Hansen M."/>
            <person name="Nielsen D.S."/>
            <person name="Clavel T."/>
            <person name="Vogensen F.K."/>
        </authorList>
    </citation>
    <scope>NUCLEOTIDE SEQUENCE [LARGE SCALE GENOMIC DNA]</scope>
    <source>
        <strain evidence="1 2">WCA-9-b2</strain>
    </source>
</reference>
<dbReference type="Proteomes" id="UP000460412">
    <property type="component" value="Unassembled WGS sequence"/>
</dbReference>
<comment type="caution">
    <text evidence="1">The sequence shown here is derived from an EMBL/GenBank/DDBJ whole genome shotgun (WGS) entry which is preliminary data.</text>
</comment>
<dbReference type="AlphaFoldDB" id="A0A7X3SIV1"/>
<evidence type="ECO:0000313" key="2">
    <source>
        <dbReference type="Proteomes" id="UP000460412"/>
    </source>
</evidence>
<organism evidence="1 2">
    <name type="scientific">Sporofaciens musculi</name>
    <dbReference type="NCBI Taxonomy" id="2681861"/>
    <lineage>
        <taxon>Bacteria</taxon>
        <taxon>Bacillati</taxon>
        <taxon>Bacillota</taxon>
        <taxon>Clostridia</taxon>
        <taxon>Lachnospirales</taxon>
        <taxon>Lachnospiraceae</taxon>
        <taxon>Sporofaciens</taxon>
    </lineage>
</organism>
<accession>A0A7X3SIV1</accession>
<keyword evidence="2" id="KW-1185">Reference proteome</keyword>
<gene>
    <name evidence="1" type="ORF">GN277_10130</name>
</gene>